<evidence type="ECO:0000256" key="2">
    <source>
        <dbReference type="ARBA" id="ARBA00022763"/>
    </source>
</evidence>
<protein>
    <submittedName>
        <fullName evidence="7">Uncharacterized protein</fullName>
    </submittedName>
</protein>
<accession>A0A0F9IVG1</accession>
<dbReference type="GO" id="GO:0006281">
    <property type="term" value="P:DNA repair"/>
    <property type="evidence" value="ECO:0007669"/>
    <property type="project" value="UniProtKB-KW"/>
</dbReference>
<keyword evidence="4" id="KW-0238">DNA-binding</keyword>
<evidence type="ECO:0000313" key="7">
    <source>
        <dbReference type="EMBL" id="KKL91107.1"/>
    </source>
</evidence>
<evidence type="ECO:0000256" key="5">
    <source>
        <dbReference type="ARBA" id="ARBA00023172"/>
    </source>
</evidence>
<dbReference type="InterPro" id="IPR036397">
    <property type="entry name" value="RNaseH_sf"/>
</dbReference>
<keyword evidence="3" id="KW-0460">Magnesium</keyword>
<comment type="caution">
    <text evidence="7">The sequence shown here is derived from an EMBL/GenBank/DDBJ whole genome shotgun (WGS) entry which is preliminary data.</text>
</comment>
<dbReference type="SUPFAM" id="SSF53098">
    <property type="entry name" value="Ribonuclease H-like"/>
    <property type="match status" value="1"/>
</dbReference>
<evidence type="ECO:0000256" key="1">
    <source>
        <dbReference type="ARBA" id="ARBA00009518"/>
    </source>
</evidence>
<keyword evidence="6" id="KW-0234">DNA repair</keyword>
<dbReference type="AlphaFoldDB" id="A0A0F9IVG1"/>
<dbReference type="Gene3D" id="3.30.420.10">
    <property type="entry name" value="Ribonuclease H-like superfamily/Ribonuclease H"/>
    <property type="match status" value="1"/>
</dbReference>
<proteinExistence type="inferred from homology"/>
<keyword evidence="5" id="KW-0233">DNA recombination</keyword>
<dbReference type="EMBL" id="LAZR01019823">
    <property type="protein sequence ID" value="KKL91107.1"/>
    <property type="molecule type" value="Genomic_DNA"/>
</dbReference>
<dbReference type="GO" id="GO:0006310">
    <property type="term" value="P:DNA recombination"/>
    <property type="evidence" value="ECO:0007669"/>
    <property type="project" value="UniProtKB-KW"/>
</dbReference>
<dbReference type="GO" id="GO:0004520">
    <property type="term" value="F:DNA endonuclease activity"/>
    <property type="evidence" value="ECO:0007669"/>
    <property type="project" value="InterPro"/>
</dbReference>
<reference evidence="7" key="1">
    <citation type="journal article" date="2015" name="Nature">
        <title>Complex archaea that bridge the gap between prokaryotes and eukaryotes.</title>
        <authorList>
            <person name="Spang A."/>
            <person name="Saw J.H."/>
            <person name="Jorgensen S.L."/>
            <person name="Zaremba-Niedzwiedzka K."/>
            <person name="Martijn J."/>
            <person name="Lind A.E."/>
            <person name="van Eijk R."/>
            <person name="Schleper C."/>
            <person name="Guy L."/>
            <person name="Ettema T.J."/>
        </authorList>
    </citation>
    <scope>NUCLEOTIDE SEQUENCE</scope>
</reference>
<dbReference type="GO" id="GO:0003677">
    <property type="term" value="F:DNA binding"/>
    <property type="evidence" value="ECO:0007669"/>
    <property type="project" value="UniProtKB-KW"/>
</dbReference>
<keyword evidence="2" id="KW-0227">DNA damage</keyword>
<dbReference type="InterPro" id="IPR012337">
    <property type="entry name" value="RNaseH-like_sf"/>
</dbReference>
<gene>
    <name evidence="7" type="ORF">LCGC14_1898040</name>
</gene>
<evidence type="ECO:0000256" key="4">
    <source>
        <dbReference type="ARBA" id="ARBA00023125"/>
    </source>
</evidence>
<organism evidence="7">
    <name type="scientific">marine sediment metagenome</name>
    <dbReference type="NCBI Taxonomy" id="412755"/>
    <lineage>
        <taxon>unclassified sequences</taxon>
        <taxon>metagenomes</taxon>
        <taxon>ecological metagenomes</taxon>
    </lineage>
</organism>
<dbReference type="InterPro" id="IPR002176">
    <property type="entry name" value="X-over_junc_endoDNase_RuvC"/>
</dbReference>
<name>A0A0F9IVG1_9ZZZZ</name>
<feature type="non-terminal residue" evidence="7">
    <location>
        <position position="1"/>
    </location>
</feature>
<evidence type="ECO:0000256" key="6">
    <source>
        <dbReference type="ARBA" id="ARBA00023204"/>
    </source>
</evidence>
<dbReference type="Pfam" id="PF02075">
    <property type="entry name" value="RuvC"/>
    <property type="match status" value="1"/>
</dbReference>
<evidence type="ECO:0000256" key="3">
    <source>
        <dbReference type="ARBA" id="ARBA00022842"/>
    </source>
</evidence>
<sequence length="183" mass="20784">KKIKISTVENKLNEPLIRGMITIGFDVSMYSTGIAILRTTDDYLILEQVKVVTVPKGELLDSVDLFLTQIKDFKNEVAQKHKIDLSIIEDCFFLKNVKTLKALARFGILIYDKFRDVAEATKFVLPTQARRKVHFAKSDKKVKGEALKKEIIEYVNYLLETKIESHDIADAVVLALAGLIKEE</sequence>
<comment type="similarity">
    <text evidence="1">Belongs to the RuvC family.</text>
</comment>